<proteinExistence type="inferred from homology"/>
<evidence type="ECO:0000313" key="8">
    <source>
        <dbReference type="EMBL" id="SHE48903.1"/>
    </source>
</evidence>
<dbReference type="PRINTS" id="PR00773">
    <property type="entry name" value="GRPEPROTEIN"/>
</dbReference>
<dbReference type="HAMAP" id="MF_01151">
    <property type="entry name" value="GrpE"/>
    <property type="match status" value="1"/>
</dbReference>
<dbReference type="InterPro" id="IPR009012">
    <property type="entry name" value="GrpE_head"/>
</dbReference>
<evidence type="ECO:0000256" key="7">
    <source>
        <dbReference type="SAM" id="MobiDB-lite"/>
    </source>
</evidence>
<dbReference type="GO" id="GO:0000774">
    <property type="term" value="F:adenyl-nucleotide exchange factor activity"/>
    <property type="evidence" value="ECO:0007669"/>
    <property type="project" value="InterPro"/>
</dbReference>
<keyword evidence="3 4" id="KW-0346">Stress response</keyword>
<evidence type="ECO:0000256" key="2">
    <source>
        <dbReference type="ARBA" id="ARBA00023186"/>
    </source>
</evidence>
<dbReference type="Gene3D" id="2.30.22.10">
    <property type="entry name" value="Head domain of nucleotide exchange factor GrpE"/>
    <property type="match status" value="1"/>
</dbReference>
<comment type="function">
    <text evidence="3 4">Participates actively in the response to hyperosmotic and heat shock by preventing the aggregation of stress-denatured proteins, in association with DnaK and GrpE. It is the nucleotide exchange factor for DnaK and may function as a thermosensor. Unfolded proteins bind initially to DnaJ; upon interaction with the DnaJ-bound protein, DnaK hydrolyzes its bound ATP, resulting in the formation of a stable complex. GrpE releases ADP from DnaK; ATP binding to DnaK triggers the release of the substrate protein, thus completing the reaction cycle. Several rounds of ATP-dependent interactions between DnaJ, DnaK and GrpE are required for fully efficient folding.</text>
</comment>
<accession>A0A1M4TWW1</accession>
<dbReference type="PROSITE" id="PS01071">
    <property type="entry name" value="GRPE"/>
    <property type="match status" value="1"/>
</dbReference>
<dbReference type="InterPro" id="IPR013805">
    <property type="entry name" value="GrpE_CC"/>
</dbReference>
<evidence type="ECO:0000256" key="6">
    <source>
        <dbReference type="SAM" id="Coils"/>
    </source>
</evidence>
<dbReference type="Pfam" id="PF01025">
    <property type="entry name" value="GrpE"/>
    <property type="match status" value="1"/>
</dbReference>
<dbReference type="OrthoDB" id="5191115at2"/>
<evidence type="ECO:0000256" key="4">
    <source>
        <dbReference type="RuleBase" id="RU000639"/>
    </source>
</evidence>
<dbReference type="SUPFAM" id="SSF58014">
    <property type="entry name" value="Coiled-coil domain of nucleotide exchange factor GrpE"/>
    <property type="match status" value="1"/>
</dbReference>
<evidence type="ECO:0000313" key="9">
    <source>
        <dbReference type="Proteomes" id="UP000184295"/>
    </source>
</evidence>
<dbReference type="InterPro" id="IPR000740">
    <property type="entry name" value="GrpE"/>
</dbReference>
<dbReference type="GO" id="GO:0006457">
    <property type="term" value="P:protein folding"/>
    <property type="evidence" value="ECO:0007669"/>
    <property type="project" value="InterPro"/>
</dbReference>
<dbReference type="EMBL" id="FQUL01000007">
    <property type="protein sequence ID" value="SHE48903.1"/>
    <property type="molecule type" value="Genomic_DNA"/>
</dbReference>
<dbReference type="CDD" id="cd00446">
    <property type="entry name" value="GrpE"/>
    <property type="match status" value="1"/>
</dbReference>
<keyword evidence="6" id="KW-0175">Coiled coil</keyword>
<comment type="subcellular location">
    <subcellularLocation>
        <location evidence="3">Cytoplasm</location>
    </subcellularLocation>
</comment>
<feature type="coiled-coil region" evidence="6">
    <location>
        <begin position="54"/>
        <end position="88"/>
    </location>
</feature>
<dbReference type="RefSeq" id="WP_072788873.1">
    <property type="nucleotide sequence ID" value="NZ_FQUL01000007.1"/>
</dbReference>
<feature type="region of interest" description="Disordered" evidence="7">
    <location>
        <begin position="1"/>
        <end position="44"/>
    </location>
</feature>
<dbReference type="PANTHER" id="PTHR21237">
    <property type="entry name" value="GRPE PROTEIN"/>
    <property type="match status" value="1"/>
</dbReference>
<evidence type="ECO:0000256" key="5">
    <source>
        <dbReference type="RuleBase" id="RU004478"/>
    </source>
</evidence>
<dbReference type="Proteomes" id="UP000184295">
    <property type="component" value="Unassembled WGS sequence"/>
</dbReference>
<dbReference type="SUPFAM" id="SSF51064">
    <property type="entry name" value="Head domain of nucleotide exchange factor GrpE"/>
    <property type="match status" value="1"/>
</dbReference>
<protein>
    <recommendedName>
        <fullName evidence="3 4">Protein GrpE</fullName>
    </recommendedName>
    <alternativeName>
        <fullName evidence="3">HSP-70 cofactor</fullName>
    </alternativeName>
</protein>
<reference evidence="9" key="1">
    <citation type="submission" date="2016-11" db="EMBL/GenBank/DDBJ databases">
        <authorList>
            <person name="Varghese N."/>
            <person name="Submissions S."/>
        </authorList>
    </citation>
    <scope>NUCLEOTIDE SEQUENCE [LARGE SCALE GENOMIC DNA]</scope>
    <source>
        <strain evidence="9">DSM 19514</strain>
    </source>
</reference>
<dbReference type="GO" id="GO:0051082">
    <property type="term" value="F:unfolded protein binding"/>
    <property type="evidence" value="ECO:0007669"/>
    <property type="project" value="TreeGrafter"/>
</dbReference>
<dbReference type="Gene3D" id="3.90.20.20">
    <property type="match status" value="1"/>
</dbReference>
<keyword evidence="2 3" id="KW-0143">Chaperone</keyword>
<dbReference type="PANTHER" id="PTHR21237:SF23">
    <property type="entry name" value="GRPE PROTEIN HOMOLOG, MITOCHONDRIAL"/>
    <property type="match status" value="1"/>
</dbReference>
<gene>
    <name evidence="3" type="primary">grpE</name>
    <name evidence="8" type="ORF">SAMN02745225_00752</name>
</gene>
<sequence length="195" mass="21843">MSEEAKATSQSQEEETLEEPLIHEDESVSAVGEEPFSSSTEASADEALDIDIEFELLKKERDEFLEALQRLKADFDNFKKRVDKQRIDTVERANEDLIKKLLPALDTLELARSHVREGDVESPSYVEQVGTALMEILAKEGLEQISPLGSKFDPSEAEAVAHEEGEGDQLVTEVLRVGYRWRGRVIRPAMVKVSG</sequence>
<comment type="subunit">
    <text evidence="3">Homodimer.</text>
</comment>
<dbReference type="GO" id="GO:0005737">
    <property type="term" value="C:cytoplasm"/>
    <property type="evidence" value="ECO:0007669"/>
    <property type="project" value="UniProtKB-SubCell"/>
</dbReference>
<dbReference type="AlphaFoldDB" id="A0A1M4TWW1"/>
<keyword evidence="3" id="KW-0963">Cytoplasm</keyword>
<evidence type="ECO:0000256" key="1">
    <source>
        <dbReference type="ARBA" id="ARBA00009054"/>
    </source>
</evidence>
<evidence type="ECO:0000256" key="3">
    <source>
        <dbReference type="HAMAP-Rule" id="MF_01151"/>
    </source>
</evidence>
<comment type="similarity">
    <text evidence="1 3 5">Belongs to the GrpE family.</text>
</comment>
<dbReference type="STRING" id="1121881.SAMN02745225_00752"/>
<name>A0A1M4TWW1_9ACTN</name>
<keyword evidence="9" id="KW-1185">Reference proteome</keyword>
<organism evidence="8 9">
    <name type="scientific">Ferrithrix thermotolerans DSM 19514</name>
    <dbReference type="NCBI Taxonomy" id="1121881"/>
    <lineage>
        <taxon>Bacteria</taxon>
        <taxon>Bacillati</taxon>
        <taxon>Actinomycetota</taxon>
        <taxon>Acidimicrobiia</taxon>
        <taxon>Acidimicrobiales</taxon>
        <taxon>Acidimicrobiaceae</taxon>
        <taxon>Ferrithrix</taxon>
    </lineage>
</organism>
<dbReference type="GO" id="GO:0042803">
    <property type="term" value="F:protein homodimerization activity"/>
    <property type="evidence" value="ECO:0007669"/>
    <property type="project" value="InterPro"/>
</dbReference>
<dbReference type="GO" id="GO:0051087">
    <property type="term" value="F:protein-folding chaperone binding"/>
    <property type="evidence" value="ECO:0007669"/>
    <property type="project" value="InterPro"/>
</dbReference>